<evidence type="ECO:0000256" key="3">
    <source>
        <dbReference type="ARBA" id="ARBA00022705"/>
    </source>
</evidence>
<dbReference type="GO" id="GO:0003910">
    <property type="term" value="F:DNA ligase (ATP) activity"/>
    <property type="evidence" value="ECO:0007669"/>
    <property type="project" value="UniProtKB-EC"/>
</dbReference>
<organism evidence="10 11">
    <name type="scientific">Chthoniobacter flavus Ellin428</name>
    <dbReference type="NCBI Taxonomy" id="497964"/>
    <lineage>
        <taxon>Bacteria</taxon>
        <taxon>Pseudomonadati</taxon>
        <taxon>Verrucomicrobiota</taxon>
        <taxon>Spartobacteria</taxon>
        <taxon>Chthoniobacterales</taxon>
        <taxon>Chthoniobacteraceae</taxon>
        <taxon>Chthoniobacter</taxon>
    </lineage>
</organism>
<comment type="caution">
    <text evidence="10">The sequence shown here is derived from an EMBL/GenBank/DDBJ whole genome shotgun (WGS) entry which is preliminary data.</text>
</comment>
<comment type="function">
    <text evidence="8">Very low-fidelity DNA ligase that seals nicks in double-stranded DNA during DNA repair. Together with the viral repair DNA polymerase X, fills the single nucleotide gaps generated by the AP endonuclease. It is not essential for viral replication and recombination. Displays a very low adenylation activity towards DNA with 3'-dideoxy- or 3'-amino-terminated nicks compared to regular nick DNA.</text>
</comment>
<dbReference type="STRING" id="497964.CfE428DRAFT_1335"/>
<dbReference type="InterPro" id="IPR012310">
    <property type="entry name" value="DNA_ligase_ATP-dep_cent"/>
</dbReference>
<dbReference type="Pfam" id="PF01068">
    <property type="entry name" value="DNA_ligase_A_M"/>
    <property type="match status" value="1"/>
</dbReference>
<gene>
    <name evidence="10" type="ORF">CfE428DRAFT_1335</name>
</gene>
<comment type="catalytic activity">
    <reaction evidence="7">
        <text>ATP + (deoxyribonucleotide)n-3'-hydroxyl + 5'-phospho-(deoxyribonucleotide)m = (deoxyribonucleotide)n+m + AMP + diphosphate.</text>
        <dbReference type="EC" id="6.5.1.1"/>
    </reaction>
</comment>
<keyword evidence="5" id="KW-0234">DNA repair</keyword>
<dbReference type="InterPro" id="IPR016059">
    <property type="entry name" value="DNA_ligase_ATP-dep_CS"/>
</dbReference>
<feature type="domain" description="ATP-dependent DNA ligase family profile" evidence="9">
    <location>
        <begin position="7"/>
        <end position="179"/>
    </location>
</feature>
<dbReference type="CDD" id="cd07896">
    <property type="entry name" value="Adenylation_kDNA_ligase_like"/>
    <property type="match status" value="1"/>
</dbReference>
<dbReference type="Gene3D" id="2.40.50.140">
    <property type="entry name" value="Nucleic acid-binding proteins"/>
    <property type="match status" value="1"/>
</dbReference>
<evidence type="ECO:0000256" key="1">
    <source>
        <dbReference type="ARBA" id="ARBA00004328"/>
    </source>
</evidence>
<dbReference type="SUPFAM" id="SSF50249">
    <property type="entry name" value="Nucleic acid-binding proteins"/>
    <property type="match status" value="1"/>
</dbReference>
<dbReference type="RefSeq" id="WP_006978661.1">
    <property type="nucleotide sequence ID" value="NZ_ABVL01000003.1"/>
</dbReference>
<protein>
    <recommendedName>
        <fullName evidence="6">Polydeoxyribonucleotide synthase [ATP]</fullName>
    </recommendedName>
</protein>
<evidence type="ECO:0000313" key="11">
    <source>
        <dbReference type="Proteomes" id="UP000005824"/>
    </source>
</evidence>
<dbReference type="eggNOG" id="COG1793">
    <property type="taxonomic scope" value="Bacteria"/>
</dbReference>
<dbReference type="GO" id="GO:0006260">
    <property type="term" value="P:DNA replication"/>
    <property type="evidence" value="ECO:0007669"/>
    <property type="project" value="UniProtKB-KW"/>
</dbReference>
<evidence type="ECO:0000256" key="2">
    <source>
        <dbReference type="ARBA" id="ARBA00022598"/>
    </source>
</evidence>
<evidence type="ECO:0000259" key="9">
    <source>
        <dbReference type="Pfam" id="PF01068"/>
    </source>
</evidence>
<dbReference type="GO" id="GO:0006281">
    <property type="term" value="P:DNA repair"/>
    <property type="evidence" value="ECO:0007669"/>
    <property type="project" value="UniProtKB-KW"/>
</dbReference>
<dbReference type="InParanoid" id="B4CXP4"/>
<dbReference type="InterPro" id="IPR050326">
    <property type="entry name" value="NAD_dep_DNA_ligaseB"/>
</dbReference>
<evidence type="ECO:0000256" key="4">
    <source>
        <dbReference type="ARBA" id="ARBA00022763"/>
    </source>
</evidence>
<dbReference type="PROSITE" id="PS00333">
    <property type="entry name" value="DNA_LIGASE_A2"/>
    <property type="match status" value="1"/>
</dbReference>
<comment type="subcellular location">
    <subcellularLocation>
        <location evidence="1">Virion</location>
    </subcellularLocation>
</comment>
<dbReference type="AlphaFoldDB" id="B4CXP4"/>
<keyword evidence="4" id="KW-0227">DNA damage</keyword>
<dbReference type="Gene3D" id="3.30.470.30">
    <property type="entry name" value="DNA ligase/mRNA capping enzyme"/>
    <property type="match status" value="1"/>
</dbReference>
<proteinExistence type="predicted"/>
<sequence>MNHITKPMLAGKCERPDALSFPVLATPKLDGIRCLKINGRALTRSFKPVSNRFTRGWIEANLPDGLDGELVVNGTTFSETAGHIGRESGEPDFTFAVFDYVSDGVDVPYACRMQELKRLPQFAHVEKVLPVEIRDAAQLAHYEEDCLADGYEGVMIRTPESPYKCGRSTEREGWLLKIKRFEDAEAVVLDTYEGMSNLNEAQRDAFGRTKRSSAQAGKVGRGELGGFIVKLVDSDVEFRLGYNHVLGGVDRVTLWHQRESLIGRLVKFKHQPSGAKEAPRFPKFVGFREAWDL</sequence>
<reference evidence="10 11" key="1">
    <citation type="journal article" date="2011" name="J. Bacteriol.">
        <title>Genome sequence of Chthoniobacter flavus Ellin428, an aerobic heterotrophic soil bacterium.</title>
        <authorList>
            <person name="Kant R."/>
            <person name="van Passel M.W."/>
            <person name="Palva A."/>
            <person name="Lucas S."/>
            <person name="Lapidus A."/>
            <person name="Glavina Del Rio T."/>
            <person name="Dalin E."/>
            <person name="Tice H."/>
            <person name="Bruce D."/>
            <person name="Goodwin L."/>
            <person name="Pitluck S."/>
            <person name="Larimer F.W."/>
            <person name="Land M.L."/>
            <person name="Hauser L."/>
            <person name="Sangwan P."/>
            <person name="de Vos W.M."/>
            <person name="Janssen P.H."/>
            <person name="Smidt H."/>
        </authorList>
    </citation>
    <scope>NUCLEOTIDE SEQUENCE [LARGE SCALE GENOMIC DNA]</scope>
    <source>
        <strain evidence="10 11">Ellin428</strain>
    </source>
</reference>
<dbReference type="GO" id="GO:0005524">
    <property type="term" value="F:ATP binding"/>
    <property type="evidence" value="ECO:0007669"/>
    <property type="project" value="InterPro"/>
</dbReference>
<evidence type="ECO:0000256" key="7">
    <source>
        <dbReference type="ARBA" id="ARBA00034003"/>
    </source>
</evidence>
<dbReference type="Proteomes" id="UP000005824">
    <property type="component" value="Unassembled WGS sequence"/>
</dbReference>
<evidence type="ECO:0000256" key="6">
    <source>
        <dbReference type="ARBA" id="ARBA00032896"/>
    </source>
</evidence>
<name>B4CXP4_9BACT</name>
<dbReference type="PANTHER" id="PTHR47810:SF5">
    <property type="entry name" value="LIGASE, PUTATIVE-RELATED"/>
    <property type="match status" value="1"/>
</dbReference>
<evidence type="ECO:0000313" key="10">
    <source>
        <dbReference type="EMBL" id="EDY21042.1"/>
    </source>
</evidence>
<dbReference type="InterPro" id="IPR012340">
    <property type="entry name" value="NA-bd_OB-fold"/>
</dbReference>
<accession>B4CXP4</accession>
<dbReference type="SMR" id="B4CXP4"/>
<keyword evidence="2 10" id="KW-0436">Ligase</keyword>
<dbReference type="Gene3D" id="3.30.1490.70">
    <property type="match status" value="1"/>
</dbReference>
<keyword evidence="11" id="KW-1185">Reference proteome</keyword>
<keyword evidence="3" id="KW-0235">DNA replication</keyword>
<dbReference type="EMBL" id="ABVL01000003">
    <property type="protein sequence ID" value="EDY21042.1"/>
    <property type="molecule type" value="Genomic_DNA"/>
</dbReference>
<dbReference type="GO" id="GO:0006310">
    <property type="term" value="P:DNA recombination"/>
    <property type="evidence" value="ECO:0007669"/>
    <property type="project" value="InterPro"/>
</dbReference>
<evidence type="ECO:0000256" key="5">
    <source>
        <dbReference type="ARBA" id="ARBA00023204"/>
    </source>
</evidence>
<dbReference type="PANTHER" id="PTHR47810">
    <property type="entry name" value="DNA LIGASE"/>
    <property type="match status" value="1"/>
</dbReference>
<evidence type="ECO:0000256" key="8">
    <source>
        <dbReference type="ARBA" id="ARBA00046002"/>
    </source>
</evidence>
<dbReference type="SUPFAM" id="SSF56091">
    <property type="entry name" value="DNA ligase/mRNA capping enzyme, catalytic domain"/>
    <property type="match status" value="1"/>
</dbReference>